<accession>A0A9D4UU31</accession>
<evidence type="ECO:0000313" key="2">
    <source>
        <dbReference type="Proteomes" id="UP000886520"/>
    </source>
</evidence>
<dbReference type="Proteomes" id="UP000886520">
    <property type="component" value="Chromosome 11"/>
</dbReference>
<name>A0A9D4UU31_ADICA</name>
<sequence length="106" mass="12184">MVEEGEEGDGDDEVFAAAVGGKTRHRLHQVVLIVVLHNLQARQQAALLEAFANQACVLPPDEQELHRPGPQLRHLLPQVVDVYLHAREQHCPRLWDPYWHPDYIRE</sequence>
<organism evidence="1 2">
    <name type="scientific">Adiantum capillus-veneris</name>
    <name type="common">Maidenhair fern</name>
    <dbReference type="NCBI Taxonomy" id="13818"/>
    <lineage>
        <taxon>Eukaryota</taxon>
        <taxon>Viridiplantae</taxon>
        <taxon>Streptophyta</taxon>
        <taxon>Embryophyta</taxon>
        <taxon>Tracheophyta</taxon>
        <taxon>Polypodiopsida</taxon>
        <taxon>Polypodiidae</taxon>
        <taxon>Polypodiales</taxon>
        <taxon>Pteridineae</taxon>
        <taxon>Pteridaceae</taxon>
        <taxon>Vittarioideae</taxon>
        <taxon>Adiantum</taxon>
    </lineage>
</organism>
<reference evidence="1" key="1">
    <citation type="submission" date="2021-01" db="EMBL/GenBank/DDBJ databases">
        <title>Adiantum capillus-veneris genome.</title>
        <authorList>
            <person name="Fang Y."/>
            <person name="Liao Q."/>
        </authorList>
    </citation>
    <scope>NUCLEOTIDE SEQUENCE</scope>
    <source>
        <strain evidence="1">H3</strain>
        <tissue evidence="1">Leaf</tissue>
    </source>
</reference>
<gene>
    <name evidence="1" type="ORF">GOP47_0011848</name>
</gene>
<proteinExistence type="predicted"/>
<protein>
    <submittedName>
        <fullName evidence="1">Uncharacterized protein</fullName>
    </submittedName>
</protein>
<dbReference type="AlphaFoldDB" id="A0A9D4UU31"/>
<evidence type="ECO:0000313" key="1">
    <source>
        <dbReference type="EMBL" id="KAI5073835.1"/>
    </source>
</evidence>
<keyword evidence="2" id="KW-1185">Reference proteome</keyword>
<comment type="caution">
    <text evidence="1">The sequence shown here is derived from an EMBL/GenBank/DDBJ whole genome shotgun (WGS) entry which is preliminary data.</text>
</comment>
<dbReference type="EMBL" id="JABFUD020000011">
    <property type="protein sequence ID" value="KAI5073835.1"/>
    <property type="molecule type" value="Genomic_DNA"/>
</dbReference>